<protein>
    <recommendedName>
        <fullName evidence="4">NADH dehydrogenase subunit 6</fullName>
    </recommendedName>
</protein>
<proteinExistence type="predicted"/>
<evidence type="ECO:0000313" key="3">
    <source>
        <dbReference type="Proteomes" id="UP001164746"/>
    </source>
</evidence>
<sequence>MKLIQISPPETYKPGIIHTMKGALFLAVVGIMMMVAIFPELSRPKTRLSVNERTSALKL</sequence>
<keyword evidence="1" id="KW-0472">Membrane</keyword>
<evidence type="ECO:0000313" key="2">
    <source>
        <dbReference type="EMBL" id="WAR16812.1"/>
    </source>
</evidence>
<organism evidence="2 3">
    <name type="scientific">Mya arenaria</name>
    <name type="common">Soft-shell clam</name>
    <dbReference type="NCBI Taxonomy" id="6604"/>
    <lineage>
        <taxon>Eukaryota</taxon>
        <taxon>Metazoa</taxon>
        <taxon>Spiralia</taxon>
        <taxon>Lophotrochozoa</taxon>
        <taxon>Mollusca</taxon>
        <taxon>Bivalvia</taxon>
        <taxon>Autobranchia</taxon>
        <taxon>Heteroconchia</taxon>
        <taxon>Euheterodonta</taxon>
        <taxon>Imparidentia</taxon>
        <taxon>Neoheterodontei</taxon>
        <taxon>Myida</taxon>
        <taxon>Myoidea</taxon>
        <taxon>Myidae</taxon>
        <taxon>Mya</taxon>
    </lineage>
</organism>
<name>A0ABY7F727_MYAAR</name>
<evidence type="ECO:0000256" key="1">
    <source>
        <dbReference type="SAM" id="Phobius"/>
    </source>
</evidence>
<keyword evidence="1" id="KW-1133">Transmembrane helix</keyword>
<reference evidence="2" key="1">
    <citation type="submission" date="2022-11" db="EMBL/GenBank/DDBJ databases">
        <title>Centuries of genome instability and evolution in soft-shell clam transmissible cancer (bioRxiv).</title>
        <authorList>
            <person name="Hart S.F.M."/>
            <person name="Yonemitsu M.A."/>
            <person name="Giersch R.M."/>
            <person name="Beal B.F."/>
            <person name="Arriagada G."/>
            <person name="Davis B.W."/>
            <person name="Ostrander E.A."/>
            <person name="Goff S.P."/>
            <person name="Metzger M.J."/>
        </authorList>
    </citation>
    <scope>NUCLEOTIDE SEQUENCE</scope>
    <source>
        <strain evidence="2">MELC-2E11</strain>
        <tissue evidence="2">Siphon/mantle</tissue>
    </source>
</reference>
<dbReference type="EMBL" id="CP111021">
    <property type="protein sequence ID" value="WAR16812.1"/>
    <property type="molecule type" value="Genomic_DNA"/>
</dbReference>
<gene>
    <name evidence="2" type="ORF">MAR_031406</name>
</gene>
<feature type="transmembrane region" description="Helical" evidence="1">
    <location>
        <begin position="20"/>
        <end position="38"/>
    </location>
</feature>
<evidence type="ECO:0008006" key="4">
    <source>
        <dbReference type="Google" id="ProtNLM"/>
    </source>
</evidence>
<accession>A0ABY7F727</accession>
<dbReference type="Proteomes" id="UP001164746">
    <property type="component" value="Chromosome 10"/>
</dbReference>
<keyword evidence="1" id="KW-0812">Transmembrane</keyword>
<keyword evidence="3" id="KW-1185">Reference proteome</keyword>